<dbReference type="InterPro" id="IPR006143">
    <property type="entry name" value="RND_pump_MFP"/>
</dbReference>
<reference evidence="4" key="1">
    <citation type="submission" date="2017-01" db="EMBL/GenBank/DDBJ databases">
        <authorList>
            <person name="Varghese N."/>
            <person name="Submissions S."/>
        </authorList>
    </citation>
    <scope>NUCLEOTIDE SEQUENCE [LARGE SCALE GENOMIC DNA]</scope>
    <source>
        <strain evidence="4">DSM 22306</strain>
    </source>
</reference>
<comment type="similarity">
    <text evidence="1">Belongs to the membrane fusion protein (MFP) (TC 8.A.1) family.</text>
</comment>
<evidence type="ECO:0000256" key="1">
    <source>
        <dbReference type="ARBA" id="ARBA00009477"/>
    </source>
</evidence>
<dbReference type="GO" id="GO:1990281">
    <property type="term" value="C:efflux pump complex"/>
    <property type="evidence" value="ECO:0007669"/>
    <property type="project" value="TreeGrafter"/>
</dbReference>
<dbReference type="GO" id="GO:0015562">
    <property type="term" value="F:efflux transmembrane transporter activity"/>
    <property type="evidence" value="ECO:0007669"/>
    <property type="project" value="TreeGrafter"/>
</dbReference>
<protein>
    <submittedName>
        <fullName evidence="3">RND family efflux transporter, MFP subunit</fullName>
    </submittedName>
</protein>
<accession>A0A1N7L062</accession>
<dbReference type="EMBL" id="FTOE01000003">
    <property type="protein sequence ID" value="SIS67040.1"/>
    <property type="molecule type" value="Genomic_DNA"/>
</dbReference>
<proteinExistence type="inferred from homology"/>
<gene>
    <name evidence="3" type="ORF">SAMN05421760_10399</name>
</gene>
<evidence type="ECO:0000313" key="3">
    <source>
        <dbReference type="EMBL" id="SIS67040.1"/>
    </source>
</evidence>
<dbReference type="Gene3D" id="1.10.287.470">
    <property type="entry name" value="Helix hairpin bin"/>
    <property type="match status" value="1"/>
</dbReference>
<dbReference type="SUPFAM" id="SSF111369">
    <property type="entry name" value="HlyD-like secretion proteins"/>
    <property type="match status" value="1"/>
</dbReference>
<keyword evidence="4" id="KW-1185">Reference proteome</keyword>
<feature type="domain" description="CzcB-like barrel-sandwich hybrid" evidence="2">
    <location>
        <begin position="99"/>
        <end position="238"/>
    </location>
</feature>
<dbReference type="AlphaFoldDB" id="A0A1N7L062"/>
<organism evidence="3 4">
    <name type="scientific">Neptunomonas antarctica</name>
    <dbReference type="NCBI Taxonomy" id="619304"/>
    <lineage>
        <taxon>Bacteria</taxon>
        <taxon>Pseudomonadati</taxon>
        <taxon>Pseudomonadota</taxon>
        <taxon>Gammaproteobacteria</taxon>
        <taxon>Oceanospirillales</taxon>
        <taxon>Oceanospirillaceae</taxon>
        <taxon>Neptunomonas</taxon>
    </lineage>
</organism>
<dbReference type="Gene3D" id="2.40.50.100">
    <property type="match status" value="1"/>
</dbReference>
<name>A0A1N7L062_9GAMM</name>
<evidence type="ECO:0000259" key="2">
    <source>
        <dbReference type="Pfam" id="PF25973"/>
    </source>
</evidence>
<dbReference type="OrthoDB" id="9781888at2"/>
<dbReference type="Pfam" id="PF25973">
    <property type="entry name" value="BSH_CzcB"/>
    <property type="match status" value="1"/>
</dbReference>
<dbReference type="RefSeq" id="WP_054341767.1">
    <property type="nucleotide sequence ID" value="NZ_LJSI01000044.1"/>
</dbReference>
<dbReference type="PANTHER" id="PTHR30469:SF12">
    <property type="entry name" value="MULTIDRUG RESISTANCE PROTEIN MDTA"/>
    <property type="match status" value="1"/>
</dbReference>
<sequence>MSFMSYKKSIITSVGVVVIVGVVSLPAVQSRLPFQGMLAEAAGEKMTQKDTGITRTKGASAQDNSGASTQLLVTVVEVLKLTQTPLVSGYGEVAARWTTELTAEVSGRVDQVSDKMLAGSSFKKGDVLARINSVDYESELAAAKAAVATANVTYLEQQRETRQAKERWELSGLSGKPSALTLKTPQLAEALASLASAKAALIKAEKNLARTTIIAPFNGRVSSRTINPGGYVSAGTTIGEVFATDSVEINIALNEQQFALIGSEEQAINRSVNLIDTADINTQWTARIARFQYHIDSAERTRNLVLVVSRDQAAEYLMPGTFVKASIPGKALDDLLKLPASALSREGYIWYVEAGVLQRFKADIAYRKDDYLVVRGQGEQRRLQVVRYPQSAFLPGQAVNAESVSTNLTDSETEQTTAVKEQLISLGDGA</sequence>
<dbReference type="InterPro" id="IPR058647">
    <property type="entry name" value="BSH_CzcB-like"/>
</dbReference>
<dbReference type="PANTHER" id="PTHR30469">
    <property type="entry name" value="MULTIDRUG RESISTANCE PROTEIN MDTA"/>
    <property type="match status" value="1"/>
</dbReference>
<dbReference type="STRING" id="619304.SAMN05421760_10399"/>
<dbReference type="NCBIfam" id="TIGR01730">
    <property type="entry name" value="RND_mfp"/>
    <property type="match status" value="1"/>
</dbReference>
<dbReference type="Proteomes" id="UP000185999">
    <property type="component" value="Unassembled WGS sequence"/>
</dbReference>
<dbReference type="Gene3D" id="2.40.30.170">
    <property type="match status" value="1"/>
</dbReference>
<evidence type="ECO:0000313" key="4">
    <source>
        <dbReference type="Proteomes" id="UP000185999"/>
    </source>
</evidence>